<dbReference type="PANTHER" id="PTHR42961">
    <property type="entry name" value="IRON-SULFUR PROTEIN NUBPL"/>
    <property type="match status" value="1"/>
</dbReference>
<keyword evidence="8" id="KW-1185">Reference proteome</keyword>
<evidence type="ECO:0000313" key="7">
    <source>
        <dbReference type="EMBL" id="KAF1981527.1"/>
    </source>
</evidence>
<dbReference type="GO" id="GO:0005524">
    <property type="term" value="F:ATP binding"/>
    <property type="evidence" value="ECO:0007669"/>
    <property type="project" value="UniProtKB-KW"/>
</dbReference>
<dbReference type="GO" id="GO:0046872">
    <property type="term" value="F:metal ion binding"/>
    <property type="evidence" value="ECO:0007669"/>
    <property type="project" value="UniProtKB-KW"/>
</dbReference>
<comment type="similarity">
    <text evidence="6">Belongs to the Mrp/NBP35 ATP-binding proteins family.</text>
</comment>
<accession>A0A6G1GL93</accession>
<keyword evidence="2" id="KW-0547">Nucleotide-binding</keyword>
<sequence>MKTRLFSTLRCLRSHDNPLGLPQKKPPSKLDLTRGIPQQRSIRHVKKVIAVSSAKGGVGKSTIAANLALAFTRQGYRTGLLDTDLHGPSIPTLMNLSTAGPPRTDSNDNLIPITNYGLSTMSMGYLIPETSPVVWRGLMLNKALSQLLHQVSWGPSMLDCLVIDLPPGTGDIPLSISQQIRLDGVVIVTTPQHLSLSDAVRGVSMFRALPEDKRPRVLGMVLNMSTYVCSGCGEAHRVFGSEKVVREKTRELGLEVLAEVPLHGSISANADEGRPTVVADPGGAEARMFLALAEKVGGMVGVGE</sequence>
<dbReference type="GO" id="GO:0005739">
    <property type="term" value="C:mitochondrion"/>
    <property type="evidence" value="ECO:0007669"/>
    <property type="project" value="TreeGrafter"/>
</dbReference>
<dbReference type="InterPro" id="IPR044304">
    <property type="entry name" value="NUBPL-like"/>
</dbReference>
<dbReference type="InterPro" id="IPR033756">
    <property type="entry name" value="YlxH/NBP35"/>
</dbReference>
<dbReference type="SUPFAM" id="SSF52540">
    <property type="entry name" value="P-loop containing nucleoside triphosphate hydrolases"/>
    <property type="match status" value="1"/>
</dbReference>
<dbReference type="GO" id="GO:0140663">
    <property type="term" value="F:ATP-dependent FeS chaperone activity"/>
    <property type="evidence" value="ECO:0007669"/>
    <property type="project" value="InterPro"/>
</dbReference>
<evidence type="ECO:0000256" key="2">
    <source>
        <dbReference type="ARBA" id="ARBA00022741"/>
    </source>
</evidence>
<dbReference type="Gene3D" id="3.40.50.300">
    <property type="entry name" value="P-loop containing nucleotide triphosphate hydrolases"/>
    <property type="match status" value="1"/>
</dbReference>
<dbReference type="FunFam" id="3.40.50.300:FF:001278">
    <property type="entry name" value="Iron-sulfur cluster carrier protein"/>
    <property type="match status" value="1"/>
</dbReference>
<reference evidence="7" key="1">
    <citation type="journal article" date="2020" name="Stud. Mycol.">
        <title>101 Dothideomycetes genomes: a test case for predicting lifestyles and emergence of pathogens.</title>
        <authorList>
            <person name="Haridas S."/>
            <person name="Albert R."/>
            <person name="Binder M."/>
            <person name="Bloem J."/>
            <person name="Labutti K."/>
            <person name="Salamov A."/>
            <person name="Andreopoulos B."/>
            <person name="Baker S."/>
            <person name="Barry K."/>
            <person name="Bills G."/>
            <person name="Bluhm B."/>
            <person name="Cannon C."/>
            <person name="Castanera R."/>
            <person name="Culley D."/>
            <person name="Daum C."/>
            <person name="Ezra D."/>
            <person name="Gonzalez J."/>
            <person name="Henrissat B."/>
            <person name="Kuo A."/>
            <person name="Liang C."/>
            <person name="Lipzen A."/>
            <person name="Lutzoni F."/>
            <person name="Magnuson J."/>
            <person name="Mondo S."/>
            <person name="Nolan M."/>
            <person name="Ohm R."/>
            <person name="Pangilinan J."/>
            <person name="Park H.-J."/>
            <person name="Ramirez L."/>
            <person name="Alfaro M."/>
            <person name="Sun H."/>
            <person name="Tritt A."/>
            <person name="Yoshinaga Y."/>
            <person name="Zwiers L.-H."/>
            <person name="Turgeon B."/>
            <person name="Goodwin S."/>
            <person name="Spatafora J."/>
            <person name="Crous P."/>
            <person name="Grigoriev I."/>
        </authorList>
    </citation>
    <scope>NUCLEOTIDE SEQUENCE</scope>
    <source>
        <strain evidence="7">CBS 113979</strain>
    </source>
</reference>
<gene>
    <name evidence="7" type="ORF">K402DRAFT_386192</name>
</gene>
<dbReference type="InterPro" id="IPR027417">
    <property type="entry name" value="P-loop_NTPase"/>
</dbReference>
<evidence type="ECO:0000256" key="6">
    <source>
        <dbReference type="ARBA" id="ARBA00024036"/>
    </source>
</evidence>
<dbReference type="HAMAP" id="MF_02040">
    <property type="entry name" value="Mrp_NBP35"/>
    <property type="match status" value="1"/>
</dbReference>
<evidence type="ECO:0000256" key="3">
    <source>
        <dbReference type="ARBA" id="ARBA00022840"/>
    </source>
</evidence>
<dbReference type="PANTHER" id="PTHR42961:SF2">
    <property type="entry name" value="IRON-SULFUR PROTEIN NUBPL"/>
    <property type="match status" value="1"/>
</dbReference>
<evidence type="ECO:0000256" key="4">
    <source>
        <dbReference type="ARBA" id="ARBA00023004"/>
    </source>
</evidence>
<dbReference type="Proteomes" id="UP000800041">
    <property type="component" value="Unassembled WGS sequence"/>
</dbReference>
<dbReference type="GO" id="GO:0016226">
    <property type="term" value="P:iron-sulfur cluster assembly"/>
    <property type="evidence" value="ECO:0007669"/>
    <property type="project" value="InterPro"/>
</dbReference>
<name>A0A6G1GL93_9PEZI</name>
<dbReference type="GO" id="GO:0032981">
    <property type="term" value="P:mitochondrial respiratory chain complex I assembly"/>
    <property type="evidence" value="ECO:0007669"/>
    <property type="project" value="TreeGrafter"/>
</dbReference>
<keyword evidence="4" id="KW-0408">Iron</keyword>
<organism evidence="7 8">
    <name type="scientific">Aulographum hederae CBS 113979</name>
    <dbReference type="NCBI Taxonomy" id="1176131"/>
    <lineage>
        <taxon>Eukaryota</taxon>
        <taxon>Fungi</taxon>
        <taxon>Dikarya</taxon>
        <taxon>Ascomycota</taxon>
        <taxon>Pezizomycotina</taxon>
        <taxon>Dothideomycetes</taxon>
        <taxon>Pleosporomycetidae</taxon>
        <taxon>Aulographales</taxon>
        <taxon>Aulographaceae</taxon>
    </lineage>
</organism>
<proteinExistence type="inferred from homology"/>
<dbReference type="EMBL" id="ML977197">
    <property type="protein sequence ID" value="KAF1981527.1"/>
    <property type="molecule type" value="Genomic_DNA"/>
</dbReference>
<dbReference type="InterPro" id="IPR019591">
    <property type="entry name" value="Mrp/NBP35_ATP-bd"/>
</dbReference>
<protein>
    <submittedName>
        <fullName evidence="7">Nucleotide binding protein-like protein</fullName>
    </submittedName>
</protein>
<evidence type="ECO:0000313" key="8">
    <source>
        <dbReference type="Proteomes" id="UP000800041"/>
    </source>
</evidence>
<keyword evidence="5" id="KW-0411">Iron-sulfur</keyword>
<dbReference type="Pfam" id="PF10609">
    <property type="entry name" value="ParA"/>
    <property type="match status" value="1"/>
</dbReference>
<dbReference type="AlphaFoldDB" id="A0A6G1GL93"/>
<keyword evidence="1" id="KW-0479">Metal-binding</keyword>
<dbReference type="CDD" id="cd02037">
    <property type="entry name" value="Mrp_NBP35"/>
    <property type="match status" value="1"/>
</dbReference>
<dbReference type="GO" id="GO:0051539">
    <property type="term" value="F:4 iron, 4 sulfur cluster binding"/>
    <property type="evidence" value="ECO:0007669"/>
    <property type="project" value="TreeGrafter"/>
</dbReference>
<evidence type="ECO:0000256" key="5">
    <source>
        <dbReference type="ARBA" id="ARBA00023014"/>
    </source>
</evidence>
<keyword evidence="3" id="KW-0067">ATP-binding</keyword>
<dbReference type="OrthoDB" id="1741334at2759"/>
<evidence type="ECO:0000256" key="1">
    <source>
        <dbReference type="ARBA" id="ARBA00022723"/>
    </source>
</evidence>